<dbReference type="SUPFAM" id="SSF54637">
    <property type="entry name" value="Thioesterase/thiol ester dehydrase-isomerase"/>
    <property type="match status" value="1"/>
</dbReference>
<dbReference type="AlphaFoldDB" id="A0AAW6U626"/>
<keyword evidence="4" id="KW-1185">Reference proteome</keyword>
<dbReference type="Proteomes" id="UP001431776">
    <property type="component" value="Unassembled WGS sequence"/>
</dbReference>
<dbReference type="InterPro" id="IPR052723">
    <property type="entry name" value="Acyl-CoA_thioesterase_PaaI"/>
</dbReference>
<evidence type="ECO:0000259" key="2">
    <source>
        <dbReference type="Pfam" id="PF03061"/>
    </source>
</evidence>
<feature type="domain" description="Thioesterase" evidence="2">
    <location>
        <begin position="44"/>
        <end position="115"/>
    </location>
</feature>
<reference evidence="3" key="1">
    <citation type="submission" date="2023-05" db="EMBL/GenBank/DDBJ databases">
        <title>Anaerotaeda fermentans gen. nov., sp. nov., a novel anaerobic planctomycete of the new family within the order Sedimentisphaerales isolated from Taman Peninsula, Russia.</title>
        <authorList>
            <person name="Khomyakova M.A."/>
            <person name="Merkel A.Y."/>
            <person name="Slobodkin A.I."/>
        </authorList>
    </citation>
    <scope>NUCLEOTIDE SEQUENCE</scope>
    <source>
        <strain evidence="3">M17dextr</strain>
    </source>
</reference>
<evidence type="ECO:0000256" key="1">
    <source>
        <dbReference type="ARBA" id="ARBA00022801"/>
    </source>
</evidence>
<name>A0AAW6U626_9BACT</name>
<dbReference type="NCBIfam" id="TIGR00369">
    <property type="entry name" value="unchar_dom_1"/>
    <property type="match status" value="1"/>
</dbReference>
<comment type="caution">
    <text evidence="3">The sequence shown here is derived from an EMBL/GenBank/DDBJ whole genome shotgun (WGS) entry which is preliminary data.</text>
</comment>
<organism evidence="3 4">
    <name type="scientific">Anaerobaca lacustris</name>
    <dbReference type="NCBI Taxonomy" id="3044600"/>
    <lineage>
        <taxon>Bacteria</taxon>
        <taxon>Pseudomonadati</taxon>
        <taxon>Planctomycetota</taxon>
        <taxon>Phycisphaerae</taxon>
        <taxon>Sedimentisphaerales</taxon>
        <taxon>Anaerobacaceae</taxon>
        <taxon>Anaerobaca</taxon>
    </lineage>
</organism>
<protein>
    <submittedName>
        <fullName evidence="3">PaaI family thioesterase</fullName>
        <ecNumber evidence="3">3.1.2.-</ecNumber>
    </submittedName>
</protein>
<gene>
    <name evidence="3" type="ORF">QJ522_18730</name>
</gene>
<dbReference type="Pfam" id="PF03061">
    <property type="entry name" value="4HBT"/>
    <property type="match status" value="1"/>
</dbReference>
<sequence length="135" mass="14619">MRAIKEFFKNDRFAEHNGIELVEVGEGHARARMRIDERHLNGINVVHGGAIFTLADLAFAAASNSHGTVAVAINASIWYVKAGLAGTLFADAREVSLNPKLATYSIEVTDDGGEIIAVFEGMVYRKKQTISPDAC</sequence>
<dbReference type="InterPro" id="IPR029069">
    <property type="entry name" value="HotDog_dom_sf"/>
</dbReference>
<accession>A0AAW6U626</accession>
<dbReference type="RefSeq" id="WP_349246513.1">
    <property type="nucleotide sequence ID" value="NZ_JASCXX010000028.1"/>
</dbReference>
<keyword evidence="1 3" id="KW-0378">Hydrolase</keyword>
<dbReference type="PANTHER" id="PTHR42856:SF1">
    <property type="entry name" value="ACYL-COENZYME A THIOESTERASE PAAI"/>
    <property type="match status" value="1"/>
</dbReference>
<dbReference type="PANTHER" id="PTHR42856">
    <property type="entry name" value="ACYL-COENZYME A THIOESTERASE PAAI"/>
    <property type="match status" value="1"/>
</dbReference>
<dbReference type="Gene3D" id="3.10.129.10">
    <property type="entry name" value="Hotdog Thioesterase"/>
    <property type="match status" value="1"/>
</dbReference>
<dbReference type="EMBL" id="JASCXX010000028">
    <property type="protein sequence ID" value="MDI6451104.1"/>
    <property type="molecule type" value="Genomic_DNA"/>
</dbReference>
<dbReference type="EC" id="3.1.2.-" evidence="3"/>
<dbReference type="InterPro" id="IPR006683">
    <property type="entry name" value="Thioestr_dom"/>
</dbReference>
<evidence type="ECO:0000313" key="3">
    <source>
        <dbReference type="EMBL" id="MDI6451104.1"/>
    </source>
</evidence>
<evidence type="ECO:0000313" key="4">
    <source>
        <dbReference type="Proteomes" id="UP001431776"/>
    </source>
</evidence>
<dbReference type="GO" id="GO:0016289">
    <property type="term" value="F:acyl-CoA hydrolase activity"/>
    <property type="evidence" value="ECO:0007669"/>
    <property type="project" value="UniProtKB-ARBA"/>
</dbReference>
<dbReference type="InterPro" id="IPR003736">
    <property type="entry name" value="PAAI_dom"/>
</dbReference>
<dbReference type="CDD" id="cd03443">
    <property type="entry name" value="PaaI_thioesterase"/>
    <property type="match status" value="1"/>
</dbReference>
<proteinExistence type="predicted"/>